<dbReference type="HOGENOM" id="CLU_111573_0_0_3"/>
<accession>K9W9R1</accession>
<gene>
    <name evidence="2" type="ORF">Mic7113_1200</name>
</gene>
<dbReference type="eggNOG" id="COG3409">
    <property type="taxonomic scope" value="Bacteria"/>
</dbReference>
<organism evidence="2 3">
    <name type="scientific">Allocoleopsis franciscana PCC 7113</name>
    <dbReference type="NCBI Taxonomy" id="1173027"/>
    <lineage>
        <taxon>Bacteria</taxon>
        <taxon>Bacillati</taxon>
        <taxon>Cyanobacteriota</taxon>
        <taxon>Cyanophyceae</taxon>
        <taxon>Coleofasciculales</taxon>
        <taxon>Coleofasciculaceae</taxon>
        <taxon>Allocoleopsis</taxon>
        <taxon>Allocoleopsis franciscana</taxon>
    </lineage>
</organism>
<dbReference type="InterPro" id="IPR036366">
    <property type="entry name" value="PGBDSf"/>
</dbReference>
<dbReference type="AlphaFoldDB" id="K9W9R1"/>
<keyword evidence="3" id="KW-1185">Reference proteome</keyword>
<evidence type="ECO:0000259" key="1">
    <source>
        <dbReference type="Pfam" id="PF01471"/>
    </source>
</evidence>
<dbReference type="SUPFAM" id="SSF47090">
    <property type="entry name" value="PGBD-like"/>
    <property type="match status" value="2"/>
</dbReference>
<proteinExistence type="predicted"/>
<evidence type="ECO:0000313" key="3">
    <source>
        <dbReference type="Proteomes" id="UP000010471"/>
    </source>
</evidence>
<sequence>MRLGLTHIVREDAFMHTNSELVNTVGNATLISPKVYPWDSGPAVIELQELLRAHGFNLRVDGEFGSLTEKAVAAYQRQQELRVDGIVGSKTWAALKTTVKPGTRRLSIGRTGADVRYLQGLLQIQGYNVPCNGNFGASTQQAVMAFQERHKLKSTGLVDPTTWTVLQGNPPLPTPPKQTRWTFDFRKWRRV</sequence>
<dbReference type="EMBL" id="CP003630">
    <property type="protein sequence ID" value="AFZ17090.1"/>
    <property type="molecule type" value="Genomic_DNA"/>
</dbReference>
<feature type="domain" description="Peptidoglycan binding-like" evidence="1">
    <location>
        <begin position="40"/>
        <end position="95"/>
    </location>
</feature>
<feature type="domain" description="Peptidoglycan binding-like" evidence="1">
    <location>
        <begin position="111"/>
        <end position="166"/>
    </location>
</feature>
<protein>
    <submittedName>
        <fullName evidence="2">Putative peptidoglycan-binding domain-containing protein</fullName>
    </submittedName>
</protein>
<dbReference type="KEGG" id="mic:Mic7113_1200"/>
<name>K9W9R1_9CYAN</name>
<reference evidence="2 3" key="1">
    <citation type="submission" date="2012-06" db="EMBL/GenBank/DDBJ databases">
        <title>Finished chromosome of genome of Microcoleus sp. PCC 7113.</title>
        <authorList>
            <consortium name="US DOE Joint Genome Institute"/>
            <person name="Gugger M."/>
            <person name="Coursin T."/>
            <person name="Rippka R."/>
            <person name="Tandeau De Marsac N."/>
            <person name="Huntemann M."/>
            <person name="Wei C.-L."/>
            <person name="Han J."/>
            <person name="Detter J.C."/>
            <person name="Han C."/>
            <person name="Tapia R."/>
            <person name="Chen A."/>
            <person name="Kyrpides N."/>
            <person name="Mavromatis K."/>
            <person name="Markowitz V."/>
            <person name="Szeto E."/>
            <person name="Ivanova N."/>
            <person name="Pagani I."/>
            <person name="Pati A."/>
            <person name="Goodwin L."/>
            <person name="Nordberg H.P."/>
            <person name="Cantor M.N."/>
            <person name="Hua S.X."/>
            <person name="Woyke T."/>
            <person name="Kerfeld C.A."/>
        </authorList>
    </citation>
    <scope>NUCLEOTIDE SEQUENCE [LARGE SCALE GENOMIC DNA]</scope>
    <source>
        <strain evidence="2 3">PCC 7113</strain>
    </source>
</reference>
<dbReference type="InterPro" id="IPR036365">
    <property type="entry name" value="PGBD-like_sf"/>
</dbReference>
<dbReference type="Pfam" id="PF01471">
    <property type="entry name" value="PG_binding_1"/>
    <property type="match status" value="2"/>
</dbReference>
<dbReference type="Gene3D" id="1.10.101.10">
    <property type="entry name" value="PGBD-like superfamily/PGBD"/>
    <property type="match status" value="2"/>
</dbReference>
<dbReference type="Proteomes" id="UP000010471">
    <property type="component" value="Chromosome"/>
</dbReference>
<evidence type="ECO:0000313" key="2">
    <source>
        <dbReference type="EMBL" id="AFZ17090.1"/>
    </source>
</evidence>
<dbReference type="InterPro" id="IPR002477">
    <property type="entry name" value="Peptidoglycan-bd-like"/>
</dbReference>